<name>A0A016VI80_9BILA</name>
<comment type="caution">
    <text evidence="2">The sequence shown here is derived from an EMBL/GenBank/DDBJ whole genome shotgun (WGS) entry which is preliminary data.</text>
</comment>
<evidence type="ECO:0000256" key="1">
    <source>
        <dbReference type="SAM" id="MobiDB-lite"/>
    </source>
</evidence>
<accession>A0A016VI80</accession>
<dbReference type="AlphaFoldDB" id="A0A016VI80"/>
<dbReference type="EMBL" id="JARK01001345">
    <property type="protein sequence ID" value="EYC26991.1"/>
    <property type="molecule type" value="Genomic_DNA"/>
</dbReference>
<evidence type="ECO:0000313" key="2">
    <source>
        <dbReference type="EMBL" id="EYC26991.1"/>
    </source>
</evidence>
<dbReference type="Proteomes" id="UP000024635">
    <property type="component" value="Unassembled WGS sequence"/>
</dbReference>
<feature type="region of interest" description="Disordered" evidence="1">
    <location>
        <begin position="21"/>
        <end position="41"/>
    </location>
</feature>
<protein>
    <submittedName>
        <fullName evidence="2">Uncharacterized protein</fullName>
    </submittedName>
</protein>
<proteinExistence type="predicted"/>
<gene>
    <name evidence="2" type="primary">Acey_s0009.g463</name>
    <name evidence="2" type="ORF">Y032_0009g463</name>
</gene>
<keyword evidence="3" id="KW-1185">Reference proteome</keyword>
<sequence length="119" mass="13932">MYVYALSGMFLESFGDTANDEHGNSLKSVTPPEVSPEGEWRRNSPLRSAFIAYMSRIDGPLIRCRKITLSFERWMESKRGMYWPDEGVKHRKLANKDRKQESTKLTKRIIIPFEEFKLT</sequence>
<organism evidence="2 3">
    <name type="scientific">Ancylostoma ceylanicum</name>
    <dbReference type="NCBI Taxonomy" id="53326"/>
    <lineage>
        <taxon>Eukaryota</taxon>
        <taxon>Metazoa</taxon>
        <taxon>Ecdysozoa</taxon>
        <taxon>Nematoda</taxon>
        <taxon>Chromadorea</taxon>
        <taxon>Rhabditida</taxon>
        <taxon>Rhabditina</taxon>
        <taxon>Rhabditomorpha</taxon>
        <taxon>Strongyloidea</taxon>
        <taxon>Ancylostomatidae</taxon>
        <taxon>Ancylostomatinae</taxon>
        <taxon>Ancylostoma</taxon>
    </lineage>
</organism>
<reference evidence="3" key="1">
    <citation type="journal article" date="2015" name="Nat. Genet.">
        <title>The genome and transcriptome of the zoonotic hookworm Ancylostoma ceylanicum identify infection-specific gene families.</title>
        <authorList>
            <person name="Schwarz E.M."/>
            <person name="Hu Y."/>
            <person name="Antoshechkin I."/>
            <person name="Miller M.M."/>
            <person name="Sternberg P.W."/>
            <person name="Aroian R.V."/>
        </authorList>
    </citation>
    <scope>NUCLEOTIDE SEQUENCE</scope>
    <source>
        <strain evidence="3">HY135</strain>
    </source>
</reference>
<evidence type="ECO:0000313" key="3">
    <source>
        <dbReference type="Proteomes" id="UP000024635"/>
    </source>
</evidence>